<keyword evidence="1" id="KW-0472">Membrane</keyword>
<proteinExistence type="predicted"/>
<sequence length="94" mass="9964">MIWQQPWVWAVAGLVLAGLEMVMPGQILLGFGIGALGVAGLLWAGVLGPSLPVALVVLALASALAWAVLRRVMGVTRGQTRIWTRDINDDHPPS</sequence>
<reference evidence="3" key="1">
    <citation type="submission" date="2017-01" db="EMBL/GenBank/DDBJ databases">
        <authorList>
            <person name="Varghese N."/>
            <person name="Submissions S."/>
        </authorList>
    </citation>
    <scope>NUCLEOTIDE SEQUENCE [LARGE SCALE GENOMIC DNA]</scope>
    <source>
        <strain evidence="3">DSM 18714</strain>
    </source>
</reference>
<keyword evidence="1" id="KW-0812">Transmembrane</keyword>
<dbReference type="Proteomes" id="UP000186098">
    <property type="component" value="Unassembled WGS sequence"/>
</dbReference>
<accession>A0A1N7MLZ8</accession>
<dbReference type="AlphaFoldDB" id="A0A1N7MLZ8"/>
<organism evidence="2 3">
    <name type="scientific">Phaeovulum vinaykumarii</name>
    <dbReference type="NCBI Taxonomy" id="407234"/>
    <lineage>
        <taxon>Bacteria</taxon>
        <taxon>Pseudomonadati</taxon>
        <taxon>Pseudomonadota</taxon>
        <taxon>Alphaproteobacteria</taxon>
        <taxon>Rhodobacterales</taxon>
        <taxon>Paracoccaceae</taxon>
        <taxon>Phaeovulum</taxon>
    </lineage>
</organism>
<feature type="transmembrane region" description="Helical" evidence="1">
    <location>
        <begin position="51"/>
        <end position="69"/>
    </location>
</feature>
<evidence type="ECO:0000313" key="3">
    <source>
        <dbReference type="Proteomes" id="UP000186098"/>
    </source>
</evidence>
<keyword evidence="1" id="KW-1133">Transmembrane helix</keyword>
<name>A0A1N7MLZ8_9RHOB</name>
<keyword evidence="3" id="KW-1185">Reference proteome</keyword>
<dbReference type="STRING" id="407234.SAMN05421795_10864"/>
<feature type="transmembrane region" description="Helical" evidence="1">
    <location>
        <begin position="6"/>
        <end position="22"/>
    </location>
</feature>
<gene>
    <name evidence="2" type="ORF">SAMN05421795_10864</name>
</gene>
<evidence type="ECO:0000256" key="1">
    <source>
        <dbReference type="SAM" id="Phobius"/>
    </source>
</evidence>
<evidence type="ECO:0008006" key="4">
    <source>
        <dbReference type="Google" id="ProtNLM"/>
    </source>
</evidence>
<dbReference type="EMBL" id="FTOM01000008">
    <property type="protein sequence ID" value="SIS87028.1"/>
    <property type="molecule type" value="Genomic_DNA"/>
</dbReference>
<evidence type="ECO:0000313" key="2">
    <source>
        <dbReference type="EMBL" id="SIS87028.1"/>
    </source>
</evidence>
<protein>
    <recommendedName>
        <fullName evidence="4">NfeD-like C-terminal, partner-binding</fullName>
    </recommendedName>
</protein>
<dbReference type="RefSeq" id="WP_076367102.1">
    <property type="nucleotide sequence ID" value="NZ_FTOM01000008.1"/>
</dbReference>